<evidence type="ECO:0000259" key="2">
    <source>
        <dbReference type="Pfam" id="PF26347"/>
    </source>
</evidence>
<feature type="domain" description="Sporulation membrane protein YtrI C-terminal" evidence="2">
    <location>
        <begin position="90"/>
        <end position="163"/>
    </location>
</feature>
<evidence type="ECO:0000313" key="4">
    <source>
        <dbReference type="Proteomes" id="UP000681526"/>
    </source>
</evidence>
<dbReference type="EMBL" id="CAJRAY010000085">
    <property type="protein sequence ID" value="CAG5091928.1"/>
    <property type="molecule type" value="Genomic_DNA"/>
</dbReference>
<dbReference type="RefSeq" id="WP_213486115.1">
    <property type="nucleotide sequence ID" value="NZ_CAJRAY010000085.1"/>
</dbReference>
<organism evidence="3 4">
    <name type="scientific">Thermobacillus xylanilyticus</name>
    <dbReference type="NCBI Taxonomy" id="76633"/>
    <lineage>
        <taxon>Bacteria</taxon>
        <taxon>Bacillati</taxon>
        <taxon>Bacillota</taxon>
        <taxon>Bacilli</taxon>
        <taxon>Bacillales</taxon>
        <taxon>Paenibacillaceae</taxon>
        <taxon>Thermobacillus</taxon>
    </lineage>
</organism>
<protein>
    <recommendedName>
        <fullName evidence="2">Sporulation membrane protein YtrI C-terminal domain-containing protein</fullName>
    </recommendedName>
</protein>
<accession>A0ABM8V809</accession>
<feature type="coiled-coil region" evidence="1">
    <location>
        <begin position="38"/>
        <end position="65"/>
    </location>
</feature>
<keyword evidence="4" id="KW-1185">Reference proteome</keyword>
<proteinExistence type="predicted"/>
<comment type="caution">
    <text evidence="3">The sequence shown here is derived from an EMBL/GenBank/DDBJ whole genome shotgun (WGS) entry which is preliminary data.</text>
</comment>
<reference evidence="3 4" key="1">
    <citation type="submission" date="2021-04" db="EMBL/GenBank/DDBJ databases">
        <authorList>
            <person name="Rakotoarivonina H."/>
        </authorList>
    </citation>
    <scope>NUCLEOTIDE SEQUENCE [LARGE SCALE GENOMIC DNA]</scope>
    <source>
        <strain evidence="3 4">XE</strain>
    </source>
</reference>
<dbReference type="Proteomes" id="UP000681526">
    <property type="component" value="Unassembled WGS sequence"/>
</dbReference>
<dbReference type="Pfam" id="PF26347">
    <property type="entry name" value="YtrI_sporulation"/>
    <property type="match status" value="1"/>
</dbReference>
<dbReference type="InterPro" id="IPR058620">
    <property type="entry name" value="YtrI_C"/>
</dbReference>
<evidence type="ECO:0000313" key="3">
    <source>
        <dbReference type="EMBL" id="CAG5091928.1"/>
    </source>
</evidence>
<name>A0ABM8V809_THEXY</name>
<sequence>MRVPSFDRFRRMSTALGIFVLGMVAGAAVYNGLFAAKFDALVERLHETEEKLGEYELEIRKLTNYRNQHGIIKSVVLHIETGRGPDGSPKPLDTVTETRLKQQLRRDLSAFLGRSVYDIDSEARLARLLLDGKVYKGLKNTDYVVEIRTVLVADGTMTVWVTARPRLPG</sequence>
<evidence type="ECO:0000256" key="1">
    <source>
        <dbReference type="SAM" id="Coils"/>
    </source>
</evidence>
<keyword evidence="1" id="KW-0175">Coiled coil</keyword>
<gene>
    <name evidence="3" type="primary">txxe 3199</name>
    <name evidence="3" type="ORF">TXXE_17105</name>
</gene>